<sequence>MSGHFPFAGTRGTRYGLAPRMTISAFYEKQQFNYTLQEAYYKWWYDWTKAFVEQDADLKATMGDRFNHYPMGQHSEHSFHLNDRYWASCMDDLGAFIRNTVFPKLDDKAMHKLEADHDKMLKDLKARVQESGYEPAPDVGHFRHV</sequence>
<evidence type="ECO:0000313" key="1">
    <source>
        <dbReference type="EMBL" id="OBS10237.1"/>
    </source>
</evidence>
<dbReference type="RefSeq" id="WP_038088534.1">
    <property type="nucleotide sequence ID" value="NZ_JQSG02000002.1"/>
</dbReference>
<dbReference type="OrthoDB" id="5785440at2"/>
<keyword evidence="2" id="KW-1185">Reference proteome</keyword>
<dbReference type="Proteomes" id="UP000029273">
    <property type="component" value="Unassembled WGS sequence"/>
</dbReference>
<proteinExistence type="predicted"/>
<accession>A0A1A6C6Q0</accession>
<organism evidence="1 2">
    <name type="scientific">Acidihalobacter prosperus</name>
    <dbReference type="NCBI Taxonomy" id="160660"/>
    <lineage>
        <taxon>Bacteria</taxon>
        <taxon>Pseudomonadati</taxon>
        <taxon>Pseudomonadota</taxon>
        <taxon>Gammaproteobacteria</taxon>
        <taxon>Chromatiales</taxon>
        <taxon>Ectothiorhodospiraceae</taxon>
        <taxon>Acidihalobacter</taxon>
    </lineage>
</organism>
<evidence type="ECO:0000313" key="2">
    <source>
        <dbReference type="Proteomes" id="UP000029273"/>
    </source>
</evidence>
<reference evidence="1 2" key="1">
    <citation type="journal article" date="2014" name="Genome Announc.">
        <title>Draft Genome Sequence of the Iron-Oxidizing, Acidophilic, and Halotolerant 'Thiobacillus prosperus' Type Strain DSM 5130.</title>
        <authorList>
            <person name="Ossandon F.J."/>
            <person name="Cardenas J.P."/>
            <person name="Corbett M."/>
            <person name="Quatrini R."/>
            <person name="Holmes D.S."/>
            <person name="Watkin E."/>
        </authorList>
    </citation>
    <scope>NUCLEOTIDE SEQUENCE [LARGE SCALE GENOMIC DNA]</scope>
    <source>
        <strain evidence="1 2">DSM 5130</strain>
    </source>
</reference>
<protein>
    <submittedName>
        <fullName evidence="1">Uncharacterized protein</fullName>
    </submittedName>
</protein>
<dbReference type="EMBL" id="JQSG02000002">
    <property type="protein sequence ID" value="OBS10237.1"/>
    <property type="molecule type" value="Genomic_DNA"/>
</dbReference>
<name>A0A1A6C6Q0_9GAMM</name>
<gene>
    <name evidence="1" type="ORF">Thpro_021287</name>
</gene>
<comment type="caution">
    <text evidence="1">The sequence shown here is derived from an EMBL/GenBank/DDBJ whole genome shotgun (WGS) entry which is preliminary data.</text>
</comment>
<dbReference type="STRING" id="160660.BJI67_12720"/>
<dbReference type="AlphaFoldDB" id="A0A1A6C6Q0"/>